<evidence type="ECO:0000313" key="3">
    <source>
        <dbReference type="Proteomes" id="UP001595851"/>
    </source>
</evidence>
<dbReference type="EMBL" id="JBHSBI010000002">
    <property type="protein sequence ID" value="MFC4006636.1"/>
    <property type="molecule type" value="Genomic_DNA"/>
</dbReference>
<gene>
    <name evidence="2" type="ORF">ACFOY2_05350</name>
</gene>
<dbReference type="Proteomes" id="UP001595851">
    <property type="component" value="Unassembled WGS sequence"/>
</dbReference>
<organism evidence="2 3">
    <name type="scientific">Nonomuraea purpurea</name>
    <dbReference type="NCBI Taxonomy" id="1849276"/>
    <lineage>
        <taxon>Bacteria</taxon>
        <taxon>Bacillati</taxon>
        <taxon>Actinomycetota</taxon>
        <taxon>Actinomycetes</taxon>
        <taxon>Streptosporangiales</taxon>
        <taxon>Streptosporangiaceae</taxon>
        <taxon>Nonomuraea</taxon>
    </lineage>
</organism>
<evidence type="ECO:0000313" key="2">
    <source>
        <dbReference type="EMBL" id="MFC4006636.1"/>
    </source>
</evidence>
<reference evidence="3" key="1">
    <citation type="journal article" date="2019" name="Int. J. Syst. Evol. Microbiol.">
        <title>The Global Catalogue of Microorganisms (GCM) 10K type strain sequencing project: providing services to taxonomists for standard genome sequencing and annotation.</title>
        <authorList>
            <consortium name="The Broad Institute Genomics Platform"/>
            <consortium name="The Broad Institute Genome Sequencing Center for Infectious Disease"/>
            <person name="Wu L."/>
            <person name="Ma J."/>
        </authorList>
    </citation>
    <scope>NUCLEOTIDE SEQUENCE [LARGE SCALE GENOMIC DNA]</scope>
    <source>
        <strain evidence="3">TBRC 1276</strain>
    </source>
</reference>
<keyword evidence="3" id="KW-1185">Reference proteome</keyword>
<sequence length="98" mass="10792">MHDRETGWFRGAGGIVWQMDLPLPEVMADQLTKGYLTRVNQDGSPYAEKSADEPEQPPAANASKAIWVGYAHRVHGVPIDDAEALTKHDLMELYGSKG</sequence>
<name>A0ABV8FY26_9ACTN</name>
<protein>
    <submittedName>
        <fullName evidence="2">Uncharacterized protein</fullName>
    </submittedName>
</protein>
<proteinExistence type="predicted"/>
<comment type="caution">
    <text evidence="2">The sequence shown here is derived from an EMBL/GenBank/DDBJ whole genome shotgun (WGS) entry which is preliminary data.</text>
</comment>
<evidence type="ECO:0000256" key="1">
    <source>
        <dbReference type="SAM" id="MobiDB-lite"/>
    </source>
</evidence>
<feature type="region of interest" description="Disordered" evidence="1">
    <location>
        <begin position="40"/>
        <end position="60"/>
    </location>
</feature>
<dbReference type="RefSeq" id="WP_379526775.1">
    <property type="nucleotide sequence ID" value="NZ_JBHSBI010000002.1"/>
</dbReference>
<accession>A0ABV8FY26</accession>